<sequence length="109" mass="12210">MALLAIILKPFYSCLGEQAAAGFSSLGNRVAAEIGNFIHATDNSNSLAQGIVELISIRDDLVRVVEDKERQLRLSRTNKVVEWLDEVDLHASRVDQLKEKQEEEEEEEG</sequence>
<keyword evidence="1" id="KW-0732">Signal</keyword>
<evidence type="ECO:0000256" key="1">
    <source>
        <dbReference type="SAM" id="SignalP"/>
    </source>
</evidence>
<gene>
    <name evidence="2" type="primary">DDB_G0290647_4</name>
    <name evidence="2" type="ORF">g.119406</name>
</gene>
<organism evidence="2">
    <name type="scientific">Anthurium amnicola</name>
    <dbReference type="NCBI Taxonomy" id="1678845"/>
    <lineage>
        <taxon>Eukaryota</taxon>
        <taxon>Viridiplantae</taxon>
        <taxon>Streptophyta</taxon>
        <taxon>Embryophyta</taxon>
        <taxon>Tracheophyta</taxon>
        <taxon>Spermatophyta</taxon>
        <taxon>Magnoliopsida</taxon>
        <taxon>Liliopsida</taxon>
        <taxon>Araceae</taxon>
        <taxon>Pothoideae</taxon>
        <taxon>Potheae</taxon>
        <taxon>Anthurium</taxon>
    </lineage>
</organism>
<reference evidence="2" key="1">
    <citation type="submission" date="2015-07" db="EMBL/GenBank/DDBJ databases">
        <title>Transcriptome Assembly of Anthurium amnicola.</title>
        <authorList>
            <person name="Suzuki J."/>
        </authorList>
    </citation>
    <scope>NUCLEOTIDE SEQUENCE</scope>
</reference>
<accession>A0A1D1YW70</accession>
<proteinExistence type="predicted"/>
<name>A0A1D1YW70_9ARAE</name>
<dbReference type="AlphaFoldDB" id="A0A1D1YW70"/>
<evidence type="ECO:0000313" key="2">
    <source>
        <dbReference type="EMBL" id="JAT58881.1"/>
    </source>
</evidence>
<dbReference type="EMBL" id="GDJX01009055">
    <property type="protein sequence ID" value="JAT58881.1"/>
    <property type="molecule type" value="Transcribed_RNA"/>
</dbReference>
<feature type="signal peptide" evidence="1">
    <location>
        <begin position="1"/>
        <end position="16"/>
    </location>
</feature>
<protein>
    <submittedName>
        <fullName evidence="2">SPX and EXS domain-containing protein 5</fullName>
    </submittedName>
</protein>
<feature type="chain" id="PRO_5008900552" evidence="1">
    <location>
        <begin position="17"/>
        <end position="109"/>
    </location>
</feature>